<protein>
    <submittedName>
        <fullName evidence="2">Uncharacterized protein</fullName>
    </submittedName>
</protein>
<keyword evidence="1" id="KW-1133">Transmembrane helix</keyword>
<dbReference type="Proteomes" id="UP000032233">
    <property type="component" value="Unassembled WGS sequence"/>
</dbReference>
<sequence>MHLVNTVRSQIKDFDWSVCAARRFFSSPFFFRLILELFSFFPLFGLQFFFLYGFRVNRLTML</sequence>
<keyword evidence="3" id="KW-1185">Reference proteome</keyword>
<name>A0A0D2HKT6_9BACT</name>
<evidence type="ECO:0000313" key="2">
    <source>
        <dbReference type="EMBL" id="KIX11268.1"/>
    </source>
</evidence>
<feature type="transmembrane region" description="Helical" evidence="1">
    <location>
        <begin position="33"/>
        <end position="54"/>
    </location>
</feature>
<proteinExistence type="predicted"/>
<keyword evidence="1" id="KW-0472">Membrane</keyword>
<comment type="caution">
    <text evidence="2">The sequence shown here is derived from an EMBL/GenBank/DDBJ whole genome shotgun (WGS) entry which is preliminary data.</text>
</comment>
<evidence type="ECO:0000313" key="3">
    <source>
        <dbReference type="Proteomes" id="UP000032233"/>
    </source>
</evidence>
<dbReference type="AlphaFoldDB" id="A0A0D2HKT6"/>
<evidence type="ECO:0000256" key="1">
    <source>
        <dbReference type="SAM" id="Phobius"/>
    </source>
</evidence>
<dbReference type="EMBL" id="AZAC01000067">
    <property type="protein sequence ID" value="KIX11268.1"/>
    <property type="molecule type" value="Genomic_DNA"/>
</dbReference>
<gene>
    <name evidence="2" type="ORF">X474_26165</name>
</gene>
<keyword evidence="1" id="KW-0812">Transmembrane</keyword>
<reference evidence="2 3" key="1">
    <citation type="submission" date="2013-11" db="EMBL/GenBank/DDBJ databases">
        <title>Metagenomic analysis of a methanogenic consortium involved in long chain n-alkane degradation.</title>
        <authorList>
            <person name="Davidova I.A."/>
            <person name="Callaghan A.V."/>
            <person name="Wawrik B."/>
            <person name="Pruitt S."/>
            <person name="Marks C."/>
            <person name="Duncan K.E."/>
            <person name="Suflita J.M."/>
        </authorList>
    </citation>
    <scope>NUCLEOTIDE SEQUENCE [LARGE SCALE GENOMIC DNA]</scope>
    <source>
        <strain evidence="2 3">SPR</strain>
    </source>
</reference>
<accession>A0A0D2HKT6</accession>
<dbReference type="STRING" id="1429043.X474_26165"/>
<dbReference type="InParanoid" id="A0A0D2HKT6"/>
<organism evidence="2 3">
    <name type="scientific">Dethiosulfatarculus sandiegensis</name>
    <dbReference type="NCBI Taxonomy" id="1429043"/>
    <lineage>
        <taxon>Bacteria</taxon>
        <taxon>Pseudomonadati</taxon>
        <taxon>Thermodesulfobacteriota</taxon>
        <taxon>Desulfarculia</taxon>
        <taxon>Desulfarculales</taxon>
        <taxon>Desulfarculaceae</taxon>
        <taxon>Dethiosulfatarculus</taxon>
    </lineage>
</organism>